<dbReference type="InterPro" id="IPR011854">
    <property type="entry name" value="HypE"/>
</dbReference>
<dbReference type="InterPro" id="IPR036676">
    <property type="entry name" value="PurM-like_C_sf"/>
</dbReference>
<feature type="domain" description="PurM-like C-terminal" evidence="3">
    <location>
        <begin position="181"/>
        <end position="330"/>
    </location>
</feature>
<dbReference type="Gene3D" id="3.30.1330.10">
    <property type="entry name" value="PurM-like, N-terminal domain"/>
    <property type="match status" value="1"/>
</dbReference>
<dbReference type="PANTHER" id="PTHR30303">
    <property type="entry name" value="HYDROGENASE ISOENZYMES FORMATION PROTEIN HYPE"/>
    <property type="match status" value="1"/>
</dbReference>
<comment type="similarity">
    <text evidence="1">Belongs to the HypE family.</text>
</comment>
<dbReference type="PANTHER" id="PTHR30303:SF0">
    <property type="entry name" value="CARBAMOYL DEHYDRATASE HYPE"/>
    <property type="match status" value="1"/>
</dbReference>
<evidence type="ECO:0000259" key="2">
    <source>
        <dbReference type="Pfam" id="PF00586"/>
    </source>
</evidence>
<reference evidence="4" key="1">
    <citation type="submission" date="2021-12" db="EMBL/GenBank/DDBJ databases">
        <title>Enterovibrio ZSDZ35 sp. nov. and Enterovibrio ZSDZ42 sp. nov., isolated from coastal seawater in Qingdao.</title>
        <authorList>
            <person name="Zhang P."/>
        </authorList>
    </citation>
    <scope>NUCLEOTIDE SEQUENCE</scope>
    <source>
        <strain evidence="4">ZSDZ42</strain>
    </source>
</reference>
<keyword evidence="5" id="KW-1185">Reference proteome</keyword>
<comment type="caution">
    <text evidence="4">The sequence shown here is derived from an EMBL/GenBank/DDBJ whole genome shotgun (WGS) entry which is preliminary data.</text>
</comment>
<dbReference type="InterPro" id="IPR010918">
    <property type="entry name" value="PurM-like_C_dom"/>
</dbReference>
<dbReference type="Pfam" id="PF02769">
    <property type="entry name" value="AIRS_C"/>
    <property type="match status" value="1"/>
</dbReference>
<dbReference type="InterPro" id="IPR016188">
    <property type="entry name" value="PurM-like_N"/>
</dbReference>
<gene>
    <name evidence="4" type="primary">hypE</name>
    <name evidence="4" type="ORF">LRP50_00620</name>
</gene>
<dbReference type="PIRSF" id="PIRSF005644">
    <property type="entry name" value="Hdrgns_mtr_HypE"/>
    <property type="match status" value="1"/>
</dbReference>
<dbReference type="Proteomes" id="UP001149400">
    <property type="component" value="Unassembled WGS sequence"/>
</dbReference>
<protein>
    <submittedName>
        <fullName evidence="4">Hydrogenase expression/formation protein HypE</fullName>
    </submittedName>
</protein>
<dbReference type="CDD" id="cd02197">
    <property type="entry name" value="HypE"/>
    <property type="match status" value="1"/>
</dbReference>
<accession>A0ABT5QUF0</accession>
<evidence type="ECO:0000256" key="1">
    <source>
        <dbReference type="ARBA" id="ARBA00006243"/>
    </source>
</evidence>
<evidence type="ECO:0000313" key="4">
    <source>
        <dbReference type="EMBL" id="MDD1791631.1"/>
    </source>
</evidence>
<dbReference type="NCBIfam" id="TIGR02124">
    <property type="entry name" value="hypE"/>
    <property type="match status" value="1"/>
</dbReference>
<dbReference type="SUPFAM" id="SSF55326">
    <property type="entry name" value="PurM N-terminal domain-like"/>
    <property type="match status" value="1"/>
</dbReference>
<dbReference type="EMBL" id="JAJUBC010000001">
    <property type="protein sequence ID" value="MDD1791631.1"/>
    <property type="molecule type" value="Genomic_DNA"/>
</dbReference>
<dbReference type="InterPro" id="IPR036921">
    <property type="entry name" value="PurM-like_N_sf"/>
</dbReference>
<name>A0ABT5QUF0_9GAMM</name>
<sequence length="359" mass="38071">MLNKQENESNDAQSNDVACITLAHGSGGKAMRDLVENEIVSAFANEYLTPLEDQARLPLSAMNSLGDRLAMTTDSFVVDPLEFPGGDIGTLAVNGTVNDLAMSGATPLYLTCGLILEEGLPLDTLRRILSSMKRAADLAGVTIVSGDTKVVHRGAADKIFINTSGIGVIPKHLEINANAAQDGDVVIVNGWVGDHGATIMAERGELQLDADLYSDCRPLHREVNALLAHCPDVHCLRDATRGGLATVLTEFAESSNVKIVLDQAAIPVRDEVRGVCELLGLDPLYLANEGKFVAIVPAKHAQAAVNALRKLPGAEQASVIGHVESTETLGTYVGVSLKTTFGSERMIDMLIGAQLPRIC</sequence>
<feature type="domain" description="PurM-like N-terminal" evidence="2">
    <location>
        <begin position="66"/>
        <end position="169"/>
    </location>
</feature>
<proteinExistence type="inferred from homology"/>
<dbReference type="Pfam" id="PF00586">
    <property type="entry name" value="AIRS"/>
    <property type="match status" value="1"/>
</dbReference>
<evidence type="ECO:0000313" key="5">
    <source>
        <dbReference type="Proteomes" id="UP001149400"/>
    </source>
</evidence>
<dbReference type="SUPFAM" id="SSF56042">
    <property type="entry name" value="PurM C-terminal domain-like"/>
    <property type="match status" value="1"/>
</dbReference>
<organism evidence="4 5">
    <name type="scientific">Enterovibrio gelatinilyticus</name>
    <dbReference type="NCBI Taxonomy" id="2899819"/>
    <lineage>
        <taxon>Bacteria</taxon>
        <taxon>Pseudomonadati</taxon>
        <taxon>Pseudomonadota</taxon>
        <taxon>Gammaproteobacteria</taxon>
        <taxon>Vibrionales</taxon>
        <taxon>Vibrionaceae</taxon>
        <taxon>Enterovibrio</taxon>
    </lineage>
</organism>
<evidence type="ECO:0000259" key="3">
    <source>
        <dbReference type="Pfam" id="PF02769"/>
    </source>
</evidence>
<dbReference type="Gene3D" id="3.90.650.10">
    <property type="entry name" value="PurM-like C-terminal domain"/>
    <property type="match status" value="1"/>
</dbReference>